<dbReference type="NCBIfam" id="TIGR00696">
    <property type="entry name" value="wecG_tagA_cpsF"/>
    <property type="match status" value="1"/>
</dbReference>
<dbReference type="AlphaFoldDB" id="A0A510WG03"/>
<dbReference type="Proteomes" id="UP000321361">
    <property type="component" value="Unassembled WGS sequence"/>
</dbReference>
<keyword evidence="2 5" id="KW-0808">Transferase</keyword>
<dbReference type="InterPro" id="IPR004629">
    <property type="entry name" value="WecG_TagA_CpsF"/>
</dbReference>
<dbReference type="GO" id="GO:0071555">
    <property type="term" value="P:cell wall organization"/>
    <property type="evidence" value="ECO:0007669"/>
    <property type="project" value="UniProtKB-KW"/>
</dbReference>
<dbReference type="PANTHER" id="PTHR34136">
    <property type="match status" value="1"/>
</dbReference>
<comment type="similarity">
    <text evidence="5">Belongs to the glycosyltransferase 26 family. TagA/TarA subfamily.</text>
</comment>
<proteinExistence type="inferred from homology"/>
<evidence type="ECO:0000313" key="7">
    <source>
        <dbReference type="Proteomes" id="UP000321361"/>
    </source>
</evidence>
<dbReference type="InterPro" id="IPR034714">
    <property type="entry name" value="TagA_TarA"/>
</dbReference>
<dbReference type="GO" id="GO:0047244">
    <property type="term" value="F:N-acetylglucosaminyldiphosphoundecaprenol N-acetyl-beta-D-mannosaminyltransferase activity"/>
    <property type="evidence" value="ECO:0007669"/>
    <property type="project" value="UniProtKB-UniRule"/>
</dbReference>
<reference evidence="6 7" key="1">
    <citation type="submission" date="2019-07" db="EMBL/GenBank/DDBJ databases">
        <title>Whole genome shotgun sequence of Enterococcus thailandicus NBRC 101867.</title>
        <authorList>
            <person name="Hosoyama A."/>
            <person name="Uohara A."/>
            <person name="Ohji S."/>
            <person name="Ichikawa N."/>
        </authorList>
    </citation>
    <scope>NUCLEOTIDE SEQUENCE [LARGE SCALE GENOMIC DNA]</scope>
    <source>
        <strain evidence="6 7">NBRC 101867</strain>
    </source>
</reference>
<comment type="pathway">
    <text evidence="5">Cell wall biogenesis; teichoic acid biosynthesis.</text>
</comment>
<evidence type="ECO:0000313" key="6">
    <source>
        <dbReference type="EMBL" id="GEK37491.1"/>
    </source>
</evidence>
<keyword evidence="3 5" id="KW-0777">Teichoic acid biosynthesis</keyword>
<sequence length="269" mass="31212">MRLVEKKSRTEYISGVPVDNLTYQTIVEDIPKYLAANKKMLITSVNPQITLQAYQYPEVKAYLERATHRIADGIGVVKASKMLRGNIRERITGIEVMERSLQFANQFGYRIFLYGAKKDVVNQAARNIQEKYPNIEVAGTLHGYTSRNTEEVIKKINQANCTFLFVALGSPKQEIFLERNVDQLNAKVFLDVGGTFDVLAGAVKRAPKFYLDNNLEWLYRSLSMKRYDRLVQIPKYLYSIVRHRDAKMENKVQQLDVEIKKEIKEWRHE</sequence>
<evidence type="ECO:0000256" key="5">
    <source>
        <dbReference type="HAMAP-Rule" id="MF_02070"/>
    </source>
</evidence>
<evidence type="ECO:0000256" key="1">
    <source>
        <dbReference type="ARBA" id="ARBA00022676"/>
    </source>
</evidence>
<dbReference type="GO" id="GO:0019350">
    <property type="term" value="P:teichoic acid biosynthetic process"/>
    <property type="evidence" value="ECO:0007669"/>
    <property type="project" value="UniProtKB-UniRule"/>
</dbReference>
<dbReference type="UniPathway" id="UPA00632"/>
<protein>
    <recommendedName>
        <fullName evidence="5">N-acetylglucosaminyldiphosphoundecaprenol N-acetyl-beta-D-mannosaminyltransferase</fullName>
        <ecNumber evidence="5">2.4.1.187</ecNumber>
    </recommendedName>
    <alternativeName>
        <fullName evidence="5">N-acetylmannosaminyltransferase</fullName>
    </alternativeName>
    <alternativeName>
        <fullName evidence="5">UDP-N-acetylmannosamine transferase</fullName>
    </alternativeName>
    <alternativeName>
        <fullName evidence="5">UDP-N-acetylmannosamine:N-acetylglucosaminyl pyrophosphorylundecaprenol N-acetylmannosaminyltransferase</fullName>
    </alternativeName>
</protein>
<dbReference type="Pfam" id="PF03808">
    <property type="entry name" value="Glyco_tran_WecG"/>
    <property type="match status" value="1"/>
</dbReference>
<comment type="function">
    <text evidence="5">Catalyzes the conversion of GlcNAc-PP-undecaprenol into ManNAc-GlcNAc-PP-undecaprenol, the first committed lipid intermediate in the de novo synthesis of teichoic acid.</text>
</comment>
<keyword evidence="1 5" id="KW-0328">Glycosyltransferase</keyword>
<name>A0A510WG03_ENTTH</name>
<dbReference type="EMBL" id="BJUG01000009">
    <property type="protein sequence ID" value="GEK37491.1"/>
    <property type="molecule type" value="Genomic_DNA"/>
</dbReference>
<evidence type="ECO:0000256" key="4">
    <source>
        <dbReference type="ARBA" id="ARBA00023316"/>
    </source>
</evidence>
<dbReference type="PANTHER" id="PTHR34136:SF1">
    <property type="entry name" value="UDP-N-ACETYL-D-MANNOSAMINURONIC ACID TRANSFERASE"/>
    <property type="match status" value="1"/>
</dbReference>
<dbReference type="CDD" id="cd06533">
    <property type="entry name" value="Glyco_transf_WecG_TagA"/>
    <property type="match status" value="1"/>
</dbReference>
<gene>
    <name evidence="6" type="ORF">ETH01_17780</name>
</gene>
<dbReference type="HAMAP" id="MF_02070">
    <property type="entry name" value="TagA_TarA"/>
    <property type="match status" value="1"/>
</dbReference>
<evidence type="ECO:0000256" key="2">
    <source>
        <dbReference type="ARBA" id="ARBA00022679"/>
    </source>
</evidence>
<comment type="caution">
    <text evidence="6">The sequence shown here is derived from an EMBL/GenBank/DDBJ whole genome shotgun (WGS) entry which is preliminary data.</text>
</comment>
<organism evidence="6 7">
    <name type="scientific">Enterococcus thailandicus</name>
    <dbReference type="NCBI Taxonomy" id="417368"/>
    <lineage>
        <taxon>Bacteria</taxon>
        <taxon>Bacillati</taxon>
        <taxon>Bacillota</taxon>
        <taxon>Bacilli</taxon>
        <taxon>Lactobacillales</taxon>
        <taxon>Enterococcaceae</taxon>
        <taxon>Enterococcus</taxon>
    </lineage>
</organism>
<comment type="catalytic activity">
    <reaction evidence="5">
        <text>UDP-N-acetyl-alpha-D-mannosamine + N-acetyl-alpha-D-glucosaminyl-di-trans,octa-cis-undecaprenyl diphosphate = N-acetyl-beta-D-mannosaminyl-(1-&gt;4)-N-acetyl-alpha-D-glucosaminyl di-trans,octa-cis-undecaprenyl diphosphate + UDP + H(+)</text>
        <dbReference type="Rhea" id="RHEA:16053"/>
        <dbReference type="ChEBI" id="CHEBI:15378"/>
        <dbReference type="ChEBI" id="CHEBI:58223"/>
        <dbReference type="ChEBI" id="CHEBI:62959"/>
        <dbReference type="ChEBI" id="CHEBI:68623"/>
        <dbReference type="ChEBI" id="CHEBI:132210"/>
        <dbReference type="EC" id="2.4.1.187"/>
    </reaction>
</comment>
<keyword evidence="4 5" id="KW-0961">Cell wall biogenesis/degradation</keyword>
<evidence type="ECO:0000256" key="3">
    <source>
        <dbReference type="ARBA" id="ARBA00022944"/>
    </source>
</evidence>
<dbReference type="EC" id="2.4.1.187" evidence="5"/>
<accession>A0A510WG03</accession>